<sequence length="203" mass="22972">MPVKVAEKSLVREYTEAIIIALLLAIFIRTFVVQAFKIPSGSMIPTLLVGDHILVNKFGYGVKNPLNGTSWIAVHDPRRHDVIVFKYPQNPSQDFIKRVVGVAGDRVEVVRKKVFVNGEPFIEPNAVNLDPEILPSPRDEMAPLTVPPGSVFVMGDNRDNSHDSRFWGFVDLKAIRGKAFMLYWSWDSENFTVRWNRIGNIIP</sequence>
<keyword evidence="6 8" id="KW-0378">Hydrolase</keyword>
<dbReference type="InterPro" id="IPR036286">
    <property type="entry name" value="LexA/Signal_pep-like_sf"/>
</dbReference>
<dbReference type="PROSITE" id="PS00501">
    <property type="entry name" value="SPASE_I_1"/>
    <property type="match status" value="1"/>
</dbReference>
<dbReference type="GO" id="GO:0004252">
    <property type="term" value="F:serine-type endopeptidase activity"/>
    <property type="evidence" value="ECO:0007669"/>
    <property type="project" value="InterPro"/>
</dbReference>
<dbReference type="Pfam" id="PF10502">
    <property type="entry name" value="Peptidase_S26"/>
    <property type="match status" value="1"/>
</dbReference>
<comment type="similarity">
    <text evidence="2 8">Belongs to the peptidase S26 family.</text>
</comment>
<dbReference type="SUPFAM" id="SSF51306">
    <property type="entry name" value="LexA/Signal peptidase"/>
    <property type="match status" value="1"/>
</dbReference>
<evidence type="ECO:0000313" key="11">
    <source>
        <dbReference type="Proteomes" id="UP001154240"/>
    </source>
</evidence>
<dbReference type="Proteomes" id="UP001154240">
    <property type="component" value="Unassembled WGS sequence"/>
</dbReference>
<dbReference type="GO" id="GO:0016020">
    <property type="term" value="C:membrane"/>
    <property type="evidence" value="ECO:0007669"/>
    <property type="project" value="UniProtKB-SubCell"/>
</dbReference>
<evidence type="ECO:0000313" key="10">
    <source>
        <dbReference type="EMBL" id="MDG4475354.1"/>
    </source>
</evidence>
<accession>A0A9X4MI92</accession>
<feature type="domain" description="Peptidase S26" evidence="9">
    <location>
        <begin position="12"/>
        <end position="184"/>
    </location>
</feature>
<dbReference type="EMBL" id="JAPHEH010000001">
    <property type="protein sequence ID" value="MDG4475354.1"/>
    <property type="molecule type" value="Genomic_DNA"/>
</dbReference>
<evidence type="ECO:0000256" key="7">
    <source>
        <dbReference type="PIRSR" id="PIRSR600223-1"/>
    </source>
</evidence>
<dbReference type="CDD" id="cd06530">
    <property type="entry name" value="S26_SPase_I"/>
    <property type="match status" value="1"/>
</dbReference>
<feature type="active site" evidence="7">
    <location>
        <position position="42"/>
    </location>
</feature>
<dbReference type="PANTHER" id="PTHR43390">
    <property type="entry name" value="SIGNAL PEPTIDASE I"/>
    <property type="match status" value="1"/>
</dbReference>
<comment type="caution">
    <text evidence="10">The sequence shown here is derived from an EMBL/GenBank/DDBJ whole genome shotgun (WGS) entry which is preliminary data.</text>
</comment>
<comment type="catalytic activity">
    <reaction evidence="1 8">
        <text>Cleavage of hydrophobic, N-terminal signal or leader sequences from secreted and periplasmic proteins.</text>
        <dbReference type="EC" id="3.4.21.89"/>
    </reaction>
</comment>
<reference evidence="10" key="2">
    <citation type="submission" date="2022-10" db="EMBL/GenBank/DDBJ databases">
        <authorList>
            <person name="Aronson H.S."/>
        </authorList>
    </citation>
    <scope>NUCLEOTIDE SEQUENCE</scope>
    <source>
        <strain evidence="10">RS19-109</strain>
    </source>
</reference>
<dbReference type="GO" id="GO:0009003">
    <property type="term" value="F:signal peptidase activity"/>
    <property type="evidence" value="ECO:0007669"/>
    <property type="project" value="UniProtKB-EC"/>
</dbReference>
<dbReference type="Gene3D" id="2.10.109.10">
    <property type="entry name" value="Umud Fragment, subunit A"/>
    <property type="match status" value="1"/>
</dbReference>
<proteinExistence type="inferred from homology"/>
<evidence type="ECO:0000256" key="3">
    <source>
        <dbReference type="ARBA" id="ARBA00013208"/>
    </source>
</evidence>
<dbReference type="EC" id="3.4.21.89" evidence="3 8"/>
<dbReference type="InterPro" id="IPR019756">
    <property type="entry name" value="Pept_S26A_signal_pept_1_Ser-AS"/>
</dbReference>
<dbReference type="PANTHER" id="PTHR43390:SF1">
    <property type="entry name" value="CHLOROPLAST PROCESSING PEPTIDASE"/>
    <property type="match status" value="1"/>
</dbReference>
<evidence type="ECO:0000256" key="8">
    <source>
        <dbReference type="RuleBase" id="RU362042"/>
    </source>
</evidence>
<feature type="active site" evidence="7">
    <location>
        <position position="97"/>
    </location>
</feature>
<gene>
    <name evidence="10" type="primary">lepB</name>
    <name evidence="10" type="ORF">OLX77_04160</name>
</gene>
<evidence type="ECO:0000256" key="1">
    <source>
        <dbReference type="ARBA" id="ARBA00000677"/>
    </source>
</evidence>
<dbReference type="InterPro" id="IPR019758">
    <property type="entry name" value="Pept_S26A_signal_pept_1_CS"/>
</dbReference>
<dbReference type="InterPro" id="IPR019533">
    <property type="entry name" value="Peptidase_S26"/>
</dbReference>
<keyword evidence="11" id="KW-1185">Reference proteome</keyword>
<keyword evidence="5 8" id="KW-0645">Protease</keyword>
<name>A0A9X4MI92_9BACT</name>
<evidence type="ECO:0000256" key="6">
    <source>
        <dbReference type="ARBA" id="ARBA00022801"/>
    </source>
</evidence>
<reference evidence="10" key="1">
    <citation type="journal article" date="2022" name="bioRxiv">
        <title>Thiovibrio frasassiensisgen. nov., sp. nov., an autotrophic, elemental sulfur disproportionating bacterium isolated from sulfidic karst sediment, and proposal of Thiovibrionaceae fam. nov.</title>
        <authorList>
            <person name="Aronson H."/>
            <person name="Thomas C."/>
            <person name="Bhattacharyya M."/>
            <person name="Eckstein S."/>
            <person name="Jensen S."/>
            <person name="Barco R."/>
            <person name="Macalady J."/>
            <person name="Amend J."/>
        </authorList>
    </citation>
    <scope>NUCLEOTIDE SEQUENCE</scope>
    <source>
        <strain evidence="10">RS19-109</strain>
    </source>
</reference>
<protein>
    <recommendedName>
        <fullName evidence="4 8">Signal peptidase I</fullName>
        <ecNumber evidence="3 8">3.4.21.89</ecNumber>
    </recommendedName>
</protein>
<dbReference type="InterPro" id="IPR000223">
    <property type="entry name" value="Pept_S26A_signal_pept_1"/>
</dbReference>
<dbReference type="AlphaFoldDB" id="A0A9X4MI92"/>
<organism evidence="10 11">
    <name type="scientific">Thiovibrio frasassiensis</name>
    <dbReference type="NCBI Taxonomy" id="2984131"/>
    <lineage>
        <taxon>Bacteria</taxon>
        <taxon>Pseudomonadati</taxon>
        <taxon>Thermodesulfobacteriota</taxon>
        <taxon>Desulfobulbia</taxon>
        <taxon>Desulfobulbales</taxon>
        <taxon>Thiovibrionaceae</taxon>
        <taxon>Thiovibrio</taxon>
    </lineage>
</organism>
<dbReference type="NCBIfam" id="TIGR02227">
    <property type="entry name" value="sigpep_I_bact"/>
    <property type="match status" value="1"/>
</dbReference>
<evidence type="ECO:0000259" key="9">
    <source>
        <dbReference type="Pfam" id="PF10502"/>
    </source>
</evidence>
<evidence type="ECO:0000256" key="2">
    <source>
        <dbReference type="ARBA" id="ARBA00009370"/>
    </source>
</evidence>
<evidence type="ECO:0000256" key="4">
    <source>
        <dbReference type="ARBA" id="ARBA00019232"/>
    </source>
</evidence>
<dbReference type="PRINTS" id="PR00727">
    <property type="entry name" value="LEADERPTASE"/>
</dbReference>
<comment type="subcellular location">
    <subcellularLocation>
        <location evidence="8">Membrane</location>
        <topology evidence="8">Single-pass type II membrane protein</topology>
    </subcellularLocation>
</comment>
<dbReference type="PROSITE" id="PS00761">
    <property type="entry name" value="SPASE_I_3"/>
    <property type="match status" value="1"/>
</dbReference>
<evidence type="ECO:0000256" key="5">
    <source>
        <dbReference type="ARBA" id="ARBA00022670"/>
    </source>
</evidence>
<dbReference type="GO" id="GO:0006465">
    <property type="term" value="P:signal peptide processing"/>
    <property type="evidence" value="ECO:0007669"/>
    <property type="project" value="InterPro"/>
</dbReference>